<gene>
    <name evidence="4" type="ORF">C7212DRAFT_287817</name>
</gene>
<keyword evidence="2 3" id="KW-0040">ANK repeat</keyword>
<protein>
    <submittedName>
        <fullName evidence="4">Ankyrin</fullName>
    </submittedName>
</protein>
<evidence type="ECO:0000256" key="1">
    <source>
        <dbReference type="ARBA" id="ARBA00022737"/>
    </source>
</evidence>
<dbReference type="STRING" id="42249.A0A317SBE6"/>
<dbReference type="OrthoDB" id="341259at2759"/>
<organism evidence="4 5">
    <name type="scientific">Tuber magnatum</name>
    <name type="common">white Piedmont truffle</name>
    <dbReference type="NCBI Taxonomy" id="42249"/>
    <lineage>
        <taxon>Eukaryota</taxon>
        <taxon>Fungi</taxon>
        <taxon>Dikarya</taxon>
        <taxon>Ascomycota</taxon>
        <taxon>Pezizomycotina</taxon>
        <taxon>Pezizomycetes</taxon>
        <taxon>Pezizales</taxon>
        <taxon>Tuberaceae</taxon>
        <taxon>Tuber</taxon>
    </lineage>
</organism>
<feature type="repeat" description="ANK" evidence="3">
    <location>
        <begin position="33"/>
        <end position="55"/>
    </location>
</feature>
<accession>A0A317SBE6</accession>
<reference evidence="4 5" key="1">
    <citation type="submission" date="2018-03" db="EMBL/GenBank/DDBJ databases">
        <title>Genomes of Pezizomycetes fungi and the evolution of truffles.</title>
        <authorList>
            <person name="Murat C."/>
            <person name="Payen T."/>
            <person name="Noel B."/>
            <person name="Kuo A."/>
            <person name="Martin F.M."/>
        </authorList>
    </citation>
    <scope>NUCLEOTIDE SEQUENCE [LARGE SCALE GENOMIC DNA]</scope>
    <source>
        <strain evidence="4">091103-1</strain>
    </source>
</reference>
<name>A0A317SBE6_9PEZI</name>
<comment type="caution">
    <text evidence="4">The sequence shown here is derived from an EMBL/GenBank/DDBJ whole genome shotgun (WGS) entry which is preliminary data.</text>
</comment>
<dbReference type="Pfam" id="PF00023">
    <property type="entry name" value="Ank"/>
    <property type="match status" value="1"/>
</dbReference>
<dbReference type="Gene3D" id="1.25.40.20">
    <property type="entry name" value="Ankyrin repeat-containing domain"/>
    <property type="match status" value="2"/>
</dbReference>
<dbReference type="Pfam" id="PF12796">
    <property type="entry name" value="Ank_2"/>
    <property type="match status" value="2"/>
</dbReference>
<dbReference type="InterPro" id="IPR002110">
    <property type="entry name" value="Ankyrin_rpt"/>
</dbReference>
<evidence type="ECO:0000256" key="3">
    <source>
        <dbReference type="PROSITE-ProRule" id="PRU00023"/>
    </source>
</evidence>
<dbReference type="AlphaFoldDB" id="A0A317SBE6"/>
<keyword evidence="5" id="KW-1185">Reference proteome</keyword>
<evidence type="ECO:0000313" key="5">
    <source>
        <dbReference type="Proteomes" id="UP000246991"/>
    </source>
</evidence>
<evidence type="ECO:0000313" key="4">
    <source>
        <dbReference type="EMBL" id="PWW71635.1"/>
    </source>
</evidence>
<dbReference type="PANTHER" id="PTHR24166">
    <property type="entry name" value="ROLLING PEBBLES, ISOFORM B"/>
    <property type="match status" value="1"/>
</dbReference>
<dbReference type="InterPro" id="IPR036770">
    <property type="entry name" value="Ankyrin_rpt-contain_sf"/>
</dbReference>
<proteinExistence type="predicted"/>
<feature type="non-terminal residue" evidence="4">
    <location>
        <position position="298"/>
    </location>
</feature>
<evidence type="ECO:0000256" key="2">
    <source>
        <dbReference type="ARBA" id="ARBA00023043"/>
    </source>
</evidence>
<dbReference type="InterPro" id="IPR050889">
    <property type="entry name" value="Dendritic_Spine_Reg/Scaffold"/>
</dbReference>
<dbReference type="SUPFAM" id="SSF48403">
    <property type="entry name" value="Ankyrin repeat"/>
    <property type="match status" value="1"/>
</dbReference>
<keyword evidence="1" id="KW-0677">Repeat</keyword>
<dbReference type="PROSITE" id="PS50088">
    <property type="entry name" value="ANK_REPEAT"/>
    <property type="match status" value="2"/>
</dbReference>
<dbReference type="EMBL" id="PYWC01000156">
    <property type="protein sequence ID" value="PWW71635.1"/>
    <property type="molecule type" value="Genomic_DNA"/>
</dbReference>
<sequence length="298" mass="32744">MTVLHRAVFVADETIVRSLLDDPRVDVNLGDRRQNTPLHLAARRGYEPVLRMLLDCPRVNVNALNAAGCTPLAFAVDGSTEEIIGMLISNSRVDVNLPDPNLQTPLCIAAKRARYSAVKLLLEREDLDVNYRCHYGMTPLAHAADEPFKERTPPEHYQKIIKLLGTDQRVDVNLADRHLETPLHKAVRARGPNLVKELLRQRGIAVNARDQDGYTPLCLATRMAEREEHKGIVQALRAAQRVDVNAQDNKGTALGGKGLAPDDSARGAGNLPMSLFGIRKSFSGGTDKKVDVPGKDMG</sequence>
<dbReference type="Proteomes" id="UP000246991">
    <property type="component" value="Unassembled WGS sequence"/>
</dbReference>
<dbReference type="SMART" id="SM00248">
    <property type="entry name" value="ANK"/>
    <property type="match status" value="7"/>
</dbReference>
<dbReference type="PROSITE" id="PS50297">
    <property type="entry name" value="ANK_REP_REGION"/>
    <property type="match status" value="1"/>
</dbReference>
<dbReference type="PANTHER" id="PTHR24166:SF48">
    <property type="entry name" value="PROTEIN VAPYRIN"/>
    <property type="match status" value="1"/>
</dbReference>
<feature type="repeat" description="ANK" evidence="3">
    <location>
        <begin position="178"/>
        <end position="211"/>
    </location>
</feature>